<dbReference type="VEuPathDB" id="FungiDB:KRP23_9326"/>
<dbReference type="InterPro" id="IPR050700">
    <property type="entry name" value="YIM1/Zinc_Alcohol_DH_Fams"/>
</dbReference>
<evidence type="ECO:0000259" key="1">
    <source>
        <dbReference type="SMART" id="SM00829"/>
    </source>
</evidence>
<dbReference type="VEuPathDB" id="FungiDB:KRP22_1855"/>
<dbReference type="Gene3D" id="3.40.50.720">
    <property type="entry name" value="NAD(P)-binding Rossmann-like Domain"/>
    <property type="match status" value="1"/>
</dbReference>
<dbReference type="Pfam" id="PF08240">
    <property type="entry name" value="ADH_N"/>
    <property type="match status" value="1"/>
</dbReference>
<dbReference type="PANTHER" id="PTHR11695:SF294">
    <property type="entry name" value="RETICULON-4-INTERACTING PROTEIN 1, MITOCHONDRIAL"/>
    <property type="match status" value="1"/>
</dbReference>
<sequence>MPPVPTTFKAFEFHEFGDALEVLKLNPRATLGPLTQTQVCIKVRSAAVNPIDYRMLKYGKHFLGKTPSPESPIRSGCDVAGVVVALGEGDVQGFQVGDEVYGMPVVTQTGTFAEYVNFDAEFLSLKPNNVSFNEAAGVPTVGETSYQSLVDFGKLQAGQRVLILGGGSSCGMFAIQIAKTIGAEVVATCSTRNTNLVKSLGADKVIDYTNEKWVEVLVEHSVDLIFDCAVEPDSWNNEAQRVLRPATGIFVTLAGARGVTEPVESPIGAARFCIFARSRSSYLEALTKLIEAGKVKTIINSVYPLDDLKDAIKEQMGGRVQGKIIIEVAKE</sequence>
<dbReference type="STRING" id="164328.H3GIR3"/>
<reference evidence="3" key="1">
    <citation type="journal article" date="2006" name="Science">
        <title>Phytophthora genome sequences uncover evolutionary origins and mechanisms of pathogenesis.</title>
        <authorList>
            <person name="Tyler B.M."/>
            <person name="Tripathy S."/>
            <person name="Zhang X."/>
            <person name="Dehal P."/>
            <person name="Jiang R.H."/>
            <person name="Aerts A."/>
            <person name="Arredondo F.D."/>
            <person name="Baxter L."/>
            <person name="Bensasson D."/>
            <person name="Beynon J.L."/>
            <person name="Chapman J."/>
            <person name="Damasceno C.M."/>
            <person name="Dorrance A.E."/>
            <person name="Dou D."/>
            <person name="Dickerman A.W."/>
            <person name="Dubchak I.L."/>
            <person name="Garbelotto M."/>
            <person name="Gijzen M."/>
            <person name="Gordon S.G."/>
            <person name="Govers F."/>
            <person name="Grunwald N.J."/>
            <person name="Huang W."/>
            <person name="Ivors K.L."/>
            <person name="Jones R.W."/>
            <person name="Kamoun S."/>
            <person name="Krampis K."/>
            <person name="Lamour K.H."/>
            <person name="Lee M.K."/>
            <person name="McDonald W.H."/>
            <person name="Medina M."/>
            <person name="Meijer H.J."/>
            <person name="Nordberg E.K."/>
            <person name="Maclean D.J."/>
            <person name="Ospina-Giraldo M.D."/>
            <person name="Morris P.F."/>
            <person name="Phuntumart V."/>
            <person name="Putnam N.H."/>
            <person name="Rash S."/>
            <person name="Rose J.K."/>
            <person name="Sakihama Y."/>
            <person name="Salamov A.A."/>
            <person name="Savidor A."/>
            <person name="Scheuring C.F."/>
            <person name="Smith B.M."/>
            <person name="Sobral B.W."/>
            <person name="Terry A."/>
            <person name="Torto-Alalibo T.A."/>
            <person name="Win J."/>
            <person name="Xu Z."/>
            <person name="Zhang H."/>
            <person name="Grigoriev I.V."/>
            <person name="Rokhsar D.S."/>
            <person name="Boore J.L."/>
        </authorList>
    </citation>
    <scope>NUCLEOTIDE SEQUENCE [LARGE SCALE GENOMIC DNA]</scope>
    <source>
        <strain evidence="3">Pr102</strain>
    </source>
</reference>
<dbReference type="Pfam" id="PF13602">
    <property type="entry name" value="ADH_zinc_N_2"/>
    <property type="match status" value="1"/>
</dbReference>
<dbReference type="PANTHER" id="PTHR11695">
    <property type="entry name" value="ALCOHOL DEHYDROGENASE RELATED"/>
    <property type="match status" value="1"/>
</dbReference>
<dbReference type="Gene3D" id="3.90.180.10">
    <property type="entry name" value="Medium-chain alcohol dehydrogenases, catalytic domain"/>
    <property type="match status" value="1"/>
</dbReference>
<dbReference type="Proteomes" id="UP000005238">
    <property type="component" value="Unassembled WGS sequence"/>
</dbReference>
<dbReference type="InterPro" id="IPR011032">
    <property type="entry name" value="GroES-like_sf"/>
</dbReference>
<dbReference type="eggNOG" id="KOG1198">
    <property type="taxonomic scope" value="Eukaryota"/>
</dbReference>
<feature type="domain" description="Enoyl reductase (ER)" evidence="1">
    <location>
        <begin position="18"/>
        <end position="326"/>
    </location>
</feature>
<dbReference type="InterPro" id="IPR020843">
    <property type="entry name" value="ER"/>
</dbReference>
<reference evidence="2" key="2">
    <citation type="submission" date="2015-06" db="UniProtKB">
        <authorList>
            <consortium name="EnsemblProtists"/>
        </authorList>
    </citation>
    <scope>IDENTIFICATION</scope>
    <source>
        <strain evidence="2">Pr102</strain>
    </source>
</reference>
<dbReference type="GO" id="GO:0016491">
    <property type="term" value="F:oxidoreductase activity"/>
    <property type="evidence" value="ECO:0007669"/>
    <property type="project" value="InterPro"/>
</dbReference>
<keyword evidence="3" id="KW-1185">Reference proteome</keyword>
<dbReference type="EnsemblProtists" id="Phyra75968">
    <property type="protein sequence ID" value="Phyra75968"/>
    <property type="gene ID" value="Phyra75968"/>
</dbReference>
<dbReference type="AlphaFoldDB" id="H3GIR3"/>
<accession>H3GIR3</accession>
<dbReference type="CDD" id="cd05289">
    <property type="entry name" value="MDR_like_2"/>
    <property type="match status" value="1"/>
</dbReference>
<dbReference type="InParanoid" id="H3GIR3"/>
<dbReference type="SUPFAM" id="SSF51735">
    <property type="entry name" value="NAD(P)-binding Rossmann-fold domains"/>
    <property type="match status" value="1"/>
</dbReference>
<organism evidence="2 3">
    <name type="scientific">Phytophthora ramorum</name>
    <name type="common">Sudden oak death agent</name>
    <dbReference type="NCBI Taxonomy" id="164328"/>
    <lineage>
        <taxon>Eukaryota</taxon>
        <taxon>Sar</taxon>
        <taxon>Stramenopiles</taxon>
        <taxon>Oomycota</taxon>
        <taxon>Peronosporomycetes</taxon>
        <taxon>Peronosporales</taxon>
        <taxon>Peronosporaceae</taxon>
        <taxon>Phytophthora</taxon>
    </lineage>
</organism>
<evidence type="ECO:0000313" key="3">
    <source>
        <dbReference type="Proteomes" id="UP000005238"/>
    </source>
</evidence>
<proteinExistence type="predicted"/>
<dbReference type="SMART" id="SM00829">
    <property type="entry name" value="PKS_ER"/>
    <property type="match status" value="1"/>
</dbReference>
<dbReference type="EMBL" id="DS566012">
    <property type="status" value="NOT_ANNOTATED_CDS"/>
    <property type="molecule type" value="Genomic_DNA"/>
</dbReference>
<evidence type="ECO:0000313" key="2">
    <source>
        <dbReference type="EnsemblProtists" id="Phyra75968"/>
    </source>
</evidence>
<dbReference type="OMA" id="CANELNW"/>
<dbReference type="InterPro" id="IPR013154">
    <property type="entry name" value="ADH-like_N"/>
</dbReference>
<dbReference type="InterPro" id="IPR036291">
    <property type="entry name" value="NAD(P)-bd_dom_sf"/>
</dbReference>
<dbReference type="HOGENOM" id="CLU_026673_3_3_1"/>
<dbReference type="SUPFAM" id="SSF50129">
    <property type="entry name" value="GroES-like"/>
    <property type="match status" value="1"/>
</dbReference>
<protein>
    <recommendedName>
        <fullName evidence="1">Enoyl reductase (ER) domain-containing protein</fullName>
    </recommendedName>
</protein>
<name>H3GIR3_PHYRM</name>